<protein>
    <submittedName>
        <fullName evidence="2">Uncharacterized protein</fullName>
    </submittedName>
</protein>
<dbReference type="Gene3D" id="1.10.287.3160">
    <property type="match status" value="1"/>
</dbReference>
<proteinExistence type="predicted"/>
<feature type="compositionally biased region" description="Polar residues" evidence="1">
    <location>
        <begin position="277"/>
        <end position="297"/>
    </location>
</feature>
<comment type="caution">
    <text evidence="2">The sequence shown here is derived from an EMBL/GenBank/DDBJ whole genome shotgun (WGS) entry which is preliminary data.</text>
</comment>
<evidence type="ECO:0000256" key="1">
    <source>
        <dbReference type="SAM" id="MobiDB-lite"/>
    </source>
</evidence>
<gene>
    <name evidence="2" type="ORF">JRQ81_014349</name>
</gene>
<feature type="compositionally biased region" description="Polar residues" evidence="1">
    <location>
        <begin position="305"/>
        <end position="329"/>
    </location>
</feature>
<organism evidence="2 3">
    <name type="scientific">Phrynocephalus forsythii</name>
    <dbReference type="NCBI Taxonomy" id="171643"/>
    <lineage>
        <taxon>Eukaryota</taxon>
        <taxon>Metazoa</taxon>
        <taxon>Chordata</taxon>
        <taxon>Craniata</taxon>
        <taxon>Vertebrata</taxon>
        <taxon>Euteleostomi</taxon>
        <taxon>Lepidosauria</taxon>
        <taxon>Squamata</taxon>
        <taxon>Bifurcata</taxon>
        <taxon>Unidentata</taxon>
        <taxon>Episquamata</taxon>
        <taxon>Toxicofera</taxon>
        <taxon>Iguania</taxon>
        <taxon>Acrodonta</taxon>
        <taxon>Agamidae</taxon>
        <taxon>Agaminae</taxon>
        <taxon>Phrynocephalus</taxon>
    </lineage>
</organism>
<evidence type="ECO:0000313" key="2">
    <source>
        <dbReference type="EMBL" id="KAJ7332169.1"/>
    </source>
</evidence>
<keyword evidence="3" id="KW-1185">Reference proteome</keyword>
<evidence type="ECO:0000313" key="3">
    <source>
        <dbReference type="Proteomes" id="UP001142489"/>
    </source>
</evidence>
<name>A0A9Q0XWI2_9SAUR</name>
<sequence length="337" mass="38419">MSDAADASTSSLLQDHRQYSQMVQRIDKVMDLQVLQPDEEDSCRFFGHLDKNRTTPLRLAFIPSLLNKARAAWNKPSSTPLMPRRVDNLYRTHGDDTACLSRHPLPNSVIVNATQNRNRSSSMSAPSNKESRKLDMIGRCHYSLASFSLRNSNYMCAMEAYTRHVLLKLLPLLDTMPDATRDKALAYHSEIMSLVDYETIAARHAAEAASKQLATAVFLRRHVWLRTTTITDDARNRIEDSPFDGEGLFASSTDEALDNILKMWKTAKSYTYHGATSQRSFHPQGQPTWCRQTSSYQHRSHPRYAQSTPSGSYQRPTVNPRQRQCQSSRCYDRKQKA</sequence>
<dbReference type="AlphaFoldDB" id="A0A9Q0XWI2"/>
<dbReference type="EMBL" id="JAPFRF010000005">
    <property type="protein sequence ID" value="KAJ7332169.1"/>
    <property type="molecule type" value="Genomic_DNA"/>
</dbReference>
<accession>A0A9Q0XWI2</accession>
<reference evidence="2" key="1">
    <citation type="journal article" date="2023" name="DNA Res.">
        <title>Chromosome-level genome assembly of Phrynocephalus forsythii using third-generation DNA sequencing and Hi-C analysis.</title>
        <authorList>
            <person name="Qi Y."/>
            <person name="Zhao W."/>
            <person name="Zhao Y."/>
            <person name="Niu C."/>
            <person name="Cao S."/>
            <person name="Zhang Y."/>
        </authorList>
    </citation>
    <scope>NUCLEOTIDE SEQUENCE</scope>
    <source>
        <tissue evidence="2">Muscle</tissue>
    </source>
</reference>
<dbReference type="Proteomes" id="UP001142489">
    <property type="component" value="Unassembled WGS sequence"/>
</dbReference>
<feature type="region of interest" description="Disordered" evidence="1">
    <location>
        <begin position="277"/>
        <end position="337"/>
    </location>
</feature>
<dbReference type="OrthoDB" id="9886994at2759"/>